<dbReference type="Proteomes" id="UP000028984">
    <property type="component" value="Unassembled WGS sequence"/>
</dbReference>
<name>A0A087CSI9_9BIFI</name>
<evidence type="ECO:0000313" key="1">
    <source>
        <dbReference type="EMBL" id="KFI86239.1"/>
    </source>
</evidence>
<organism evidence="1 2">
    <name type="scientific">Bifidobacterium reuteri DSM 23975</name>
    <dbReference type="NCBI Taxonomy" id="1437610"/>
    <lineage>
        <taxon>Bacteria</taxon>
        <taxon>Bacillati</taxon>
        <taxon>Actinomycetota</taxon>
        <taxon>Actinomycetes</taxon>
        <taxon>Bifidobacteriales</taxon>
        <taxon>Bifidobacteriaceae</taxon>
        <taxon>Bifidobacterium</taxon>
    </lineage>
</organism>
<proteinExistence type="predicted"/>
<sequence length="42" mass="4848">MLHLYRDEEPEDVEPHCPIHGCSLFPTRPIPCPQCAEEAEEE</sequence>
<gene>
    <name evidence="1" type="ORF">BREU_1412</name>
</gene>
<reference evidence="1 2" key="1">
    <citation type="submission" date="2014-03" db="EMBL/GenBank/DDBJ databases">
        <title>Genomics of Bifidobacteria.</title>
        <authorList>
            <person name="Ventura M."/>
            <person name="Milani C."/>
            <person name="Lugli G.A."/>
        </authorList>
    </citation>
    <scope>NUCLEOTIDE SEQUENCE [LARGE SCALE GENOMIC DNA]</scope>
    <source>
        <strain evidence="1 2">DSM 23975</strain>
    </source>
</reference>
<comment type="caution">
    <text evidence="1">The sequence shown here is derived from an EMBL/GenBank/DDBJ whole genome shotgun (WGS) entry which is preliminary data.</text>
</comment>
<accession>A0A087CSI9</accession>
<dbReference type="EMBL" id="JGZK01000005">
    <property type="protein sequence ID" value="KFI86239.1"/>
    <property type="molecule type" value="Genomic_DNA"/>
</dbReference>
<evidence type="ECO:0000313" key="2">
    <source>
        <dbReference type="Proteomes" id="UP000028984"/>
    </source>
</evidence>
<dbReference type="AlphaFoldDB" id="A0A087CSI9"/>
<protein>
    <submittedName>
        <fullName evidence="1">Putative ferredoxin</fullName>
    </submittedName>
</protein>
<keyword evidence="2" id="KW-1185">Reference proteome</keyword>